<name>A0A6S7GA42_PARCT</name>
<dbReference type="EMBL" id="CACRXK020000490">
    <property type="protein sequence ID" value="CAB3982340.1"/>
    <property type="molecule type" value="Genomic_DNA"/>
</dbReference>
<reference evidence="2" key="1">
    <citation type="submission" date="2020-04" db="EMBL/GenBank/DDBJ databases">
        <authorList>
            <person name="Alioto T."/>
            <person name="Alioto T."/>
            <person name="Gomez Garrido J."/>
        </authorList>
    </citation>
    <scope>NUCLEOTIDE SEQUENCE</scope>
    <source>
        <strain evidence="2">A484AB</strain>
    </source>
</reference>
<dbReference type="Proteomes" id="UP001152795">
    <property type="component" value="Unassembled WGS sequence"/>
</dbReference>
<proteinExistence type="predicted"/>
<gene>
    <name evidence="2" type="ORF">PACLA_8A065509</name>
</gene>
<sequence length="176" mass="19720">MKRKRKYKDEKAAAAVPPIGDGANAPPAAAAAGAVVGTVAYHHDKIIKHFKARNVKESDTGTLQLKDKVTNISYDDLVKDLTHNYKKKKMHLSETQQTYALSMLRRTGMPASYIRNEILHDKYRNLLQTPPHQQQHAAGPQPPATPYLVPPKPIKKKRILGASRDWMDTVDDIFTT</sequence>
<feature type="compositionally biased region" description="Pro residues" evidence="1">
    <location>
        <begin position="140"/>
        <end position="150"/>
    </location>
</feature>
<accession>A0A6S7GA42</accession>
<evidence type="ECO:0000256" key="1">
    <source>
        <dbReference type="SAM" id="MobiDB-lite"/>
    </source>
</evidence>
<comment type="caution">
    <text evidence="2">The sequence shown here is derived from an EMBL/GenBank/DDBJ whole genome shotgun (WGS) entry which is preliminary data.</text>
</comment>
<keyword evidence="3" id="KW-1185">Reference proteome</keyword>
<organism evidence="2 3">
    <name type="scientific">Paramuricea clavata</name>
    <name type="common">Red gorgonian</name>
    <name type="synonym">Violescent sea-whip</name>
    <dbReference type="NCBI Taxonomy" id="317549"/>
    <lineage>
        <taxon>Eukaryota</taxon>
        <taxon>Metazoa</taxon>
        <taxon>Cnidaria</taxon>
        <taxon>Anthozoa</taxon>
        <taxon>Octocorallia</taxon>
        <taxon>Malacalcyonacea</taxon>
        <taxon>Plexauridae</taxon>
        <taxon>Paramuricea</taxon>
    </lineage>
</organism>
<dbReference type="AlphaFoldDB" id="A0A6S7GA42"/>
<feature type="region of interest" description="Disordered" evidence="1">
    <location>
        <begin position="131"/>
        <end position="150"/>
    </location>
</feature>
<protein>
    <submittedName>
        <fullName evidence="2">Uncharacterized protein</fullName>
    </submittedName>
</protein>
<evidence type="ECO:0000313" key="3">
    <source>
        <dbReference type="Proteomes" id="UP001152795"/>
    </source>
</evidence>
<evidence type="ECO:0000313" key="2">
    <source>
        <dbReference type="EMBL" id="CAB3982340.1"/>
    </source>
</evidence>